<dbReference type="AlphaFoldDB" id="A0A5M9HFB3"/>
<feature type="transmembrane region" description="Helical" evidence="1">
    <location>
        <begin position="17"/>
        <end position="35"/>
    </location>
</feature>
<dbReference type="PROSITE" id="PS51178">
    <property type="entry name" value="PASTA"/>
    <property type="match status" value="2"/>
</dbReference>
<dbReference type="SUPFAM" id="SSF54184">
    <property type="entry name" value="Penicillin-binding protein 2x (pbp-2x), c-terminal domain"/>
    <property type="match status" value="1"/>
</dbReference>
<dbReference type="EMBL" id="VWNE01000006">
    <property type="protein sequence ID" value="KAA8485055.1"/>
    <property type="molecule type" value="Genomic_DNA"/>
</dbReference>
<keyword evidence="1" id="KW-1133">Transmembrane helix</keyword>
<dbReference type="Pfam" id="PF03793">
    <property type="entry name" value="PASTA"/>
    <property type="match status" value="1"/>
</dbReference>
<dbReference type="InterPro" id="IPR005543">
    <property type="entry name" value="PASTA_dom"/>
</dbReference>
<keyword evidence="4" id="KW-1185">Reference proteome</keyword>
<dbReference type="Gene3D" id="3.30.10.20">
    <property type="match status" value="3"/>
</dbReference>
<feature type="domain" description="PASTA" evidence="2">
    <location>
        <begin position="182"/>
        <end position="255"/>
    </location>
</feature>
<evidence type="ECO:0000313" key="4">
    <source>
        <dbReference type="Proteomes" id="UP000322918"/>
    </source>
</evidence>
<keyword evidence="1" id="KW-0472">Membrane</keyword>
<dbReference type="SMART" id="SM00740">
    <property type="entry name" value="PASTA"/>
    <property type="match status" value="3"/>
</dbReference>
<dbReference type="Proteomes" id="UP000322918">
    <property type="component" value="Unassembled WGS sequence"/>
</dbReference>
<gene>
    <name evidence="3" type="ORF">F1649_05320</name>
</gene>
<accession>A0A5M9HFB3</accession>
<evidence type="ECO:0000256" key="1">
    <source>
        <dbReference type="SAM" id="Phobius"/>
    </source>
</evidence>
<feature type="domain" description="PASTA" evidence="2">
    <location>
        <begin position="42"/>
        <end position="107"/>
    </location>
</feature>
<dbReference type="CDD" id="cd06577">
    <property type="entry name" value="PASTA_pknB"/>
    <property type="match status" value="2"/>
</dbReference>
<sequence>MNRLFLYLRTIEFRKNFLLAILSVIILIVSVFFALRSYTRHGESLPVPDLKGLKIEEAVALLRDRGLRYSIDSLYIADLPGGTITEQDPAPNTTVKAKRTIYLTVVKKHPPDISFPDIENKPLEEAKAILLNAGIKIGNMTYRSHVSLNTVLGASLNGKFVHAGDVVPKGVSINLTLGDGKGDAEVDIPNLIGLTLNEARLAASGGSSSLSIGEVIYEGSIADTSKAVIIRQNPVASDTLVQIPIGSRINIVLSQ</sequence>
<protein>
    <submittedName>
        <fullName evidence="3">PASTA domain-containing protein</fullName>
    </submittedName>
</protein>
<organism evidence="3 4">
    <name type="scientific">Arcticibacter tournemirensis</name>
    <dbReference type="NCBI Taxonomy" id="699437"/>
    <lineage>
        <taxon>Bacteria</taxon>
        <taxon>Pseudomonadati</taxon>
        <taxon>Bacteroidota</taxon>
        <taxon>Sphingobacteriia</taxon>
        <taxon>Sphingobacteriales</taxon>
        <taxon>Sphingobacteriaceae</taxon>
        <taxon>Arcticibacter</taxon>
    </lineage>
</organism>
<reference evidence="3 4" key="1">
    <citation type="submission" date="2019-09" db="EMBL/GenBank/DDBJ databases">
        <title>Pararcticibacter amylolyticus gen. nov., sp. nov., isolated from a rottenly hemp rope, and reclassification of Pedobacter tournemirensis as Pararcticibacter tournemirensis comb. nov.</title>
        <authorList>
            <person name="Cai Y."/>
        </authorList>
    </citation>
    <scope>NUCLEOTIDE SEQUENCE [LARGE SCALE GENOMIC DNA]</scope>
    <source>
        <strain evidence="3 4">TF5-37.2-LB10</strain>
    </source>
</reference>
<evidence type="ECO:0000313" key="3">
    <source>
        <dbReference type="EMBL" id="KAA8485055.1"/>
    </source>
</evidence>
<evidence type="ECO:0000259" key="2">
    <source>
        <dbReference type="PROSITE" id="PS51178"/>
    </source>
</evidence>
<name>A0A5M9HFB3_9SPHI</name>
<proteinExistence type="predicted"/>
<comment type="caution">
    <text evidence="3">The sequence shown here is derived from an EMBL/GenBank/DDBJ whole genome shotgun (WGS) entry which is preliminary data.</text>
</comment>
<keyword evidence="1" id="KW-0812">Transmembrane</keyword>
<dbReference type="OrthoDB" id="9803895at2"/>